<accession>A0A7S3JAQ8</accession>
<evidence type="ECO:0000313" key="3">
    <source>
        <dbReference type="EMBL" id="CAE0350212.1"/>
    </source>
</evidence>
<evidence type="ECO:0000256" key="1">
    <source>
        <dbReference type="SAM" id="MobiDB-lite"/>
    </source>
</evidence>
<feature type="region of interest" description="Disordered" evidence="1">
    <location>
        <begin position="174"/>
        <end position="195"/>
    </location>
</feature>
<protein>
    <submittedName>
        <fullName evidence="3">Uncharacterized protein</fullName>
    </submittedName>
</protein>
<feature type="region of interest" description="Disordered" evidence="1">
    <location>
        <begin position="229"/>
        <end position="259"/>
    </location>
</feature>
<feature type="transmembrane region" description="Helical" evidence="2">
    <location>
        <begin position="43"/>
        <end position="62"/>
    </location>
</feature>
<name>A0A7S3JAQ8_9SPIT</name>
<sequence>MVLGPIVNLILMLSYLLLGYITFKELSNKKADPLTHHRILLKWMTSAVFFSSFWIVEAVFTFTPTSLIKLPMGLWILMPQFYGEYTIYNMFAEVFEKLEYYFRNIRNVTTASFFGSSFAVSSHLFSMTKQYISTDRLRDFQNKIRELNKELDDELKFRKFITNSKQPSSNQFLRDSTVLGMGSKPPTNPRLAKPTGQIYTPVGMFTKQPVINKATGSVLDTVGTNISEESYEKKDKRHKAKINSREREDRQSLQNLGKASSYIDAKLTEKLKSSDLYATKDEFRKSKKA</sequence>
<organism evidence="3">
    <name type="scientific">Euplotes harpa</name>
    <dbReference type="NCBI Taxonomy" id="151035"/>
    <lineage>
        <taxon>Eukaryota</taxon>
        <taxon>Sar</taxon>
        <taxon>Alveolata</taxon>
        <taxon>Ciliophora</taxon>
        <taxon>Intramacronucleata</taxon>
        <taxon>Spirotrichea</taxon>
        <taxon>Hypotrichia</taxon>
        <taxon>Euplotida</taxon>
        <taxon>Euplotidae</taxon>
        <taxon>Euplotes</taxon>
    </lineage>
</organism>
<dbReference type="EMBL" id="HBII01021953">
    <property type="protein sequence ID" value="CAE0350212.1"/>
    <property type="molecule type" value="Transcribed_RNA"/>
</dbReference>
<reference evidence="3" key="1">
    <citation type="submission" date="2021-01" db="EMBL/GenBank/DDBJ databases">
        <authorList>
            <person name="Corre E."/>
            <person name="Pelletier E."/>
            <person name="Niang G."/>
            <person name="Scheremetjew M."/>
            <person name="Finn R."/>
            <person name="Kale V."/>
            <person name="Holt S."/>
            <person name="Cochrane G."/>
            <person name="Meng A."/>
            <person name="Brown T."/>
            <person name="Cohen L."/>
        </authorList>
    </citation>
    <scope>NUCLEOTIDE SEQUENCE</scope>
    <source>
        <strain evidence="3">FSP1.4</strain>
    </source>
</reference>
<keyword evidence="2" id="KW-0472">Membrane</keyword>
<proteinExistence type="predicted"/>
<feature type="transmembrane region" description="Helical" evidence="2">
    <location>
        <begin position="6"/>
        <end position="23"/>
    </location>
</feature>
<gene>
    <name evidence="3" type="ORF">EHAR0213_LOCUS9125</name>
</gene>
<keyword evidence="2" id="KW-1133">Transmembrane helix</keyword>
<evidence type="ECO:0000256" key="2">
    <source>
        <dbReference type="SAM" id="Phobius"/>
    </source>
</evidence>
<dbReference type="AlphaFoldDB" id="A0A7S3JAQ8"/>
<keyword evidence="2" id="KW-0812">Transmembrane</keyword>